<dbReference type="GO" id="GO:0005576">
    <property type="term" value="C:extracellular region"/>
    <property type="evidence" value="ECO:0007669"/>
    <property type="project" value="InterPro"/>
</dbReference>
<evidence type="ECO:0000313" key="5">
    <source>
        <dbReference type="WBParaSite" id="Gr19_v10_g7624.t1"/>
    </source>
</evidence>
<dbReference type="SUPFAM" id="SSF56994">
    <property type="entry name" value="Insulin-like"/>
    <property type="match status" value="1"/>
</dbReference>
<dbReference type="InterPro" id="IPR016179">
    <property type="entry name" value="Insulin-like"/>
</dbReference>
<proteinExistence type="predicted"/>
<dbReference type="AlphaFoldDB" id="A0A914I858"/>
<keyword evidence="4" id="KW-1185">Reference proteome</keyword>
<feature type="region of interest" description="Disordered" evidence="2">
    <location>
        <begin position="211"/>
        <end position="243"/>
    </location>
</feature>
<sequence length="243" mass="26544">MANILPSVLPPRCDSFPLRRIVSHQCSSTGTAMASSLPHMTPPNSPNGGRNVSSSSFGNSRRSSAKSGCRLCRSRPPLAAVLLALVLPSLLMLLLGSIDSTAAMPNEWEEQRMCGRLLIQALKMVCNHQYAQPNRDNFYETTGVVLRVRRSPVPRSYVVKRQRQLLDDGTASAVASPGAIGRSRRGIIWECCTNKCSLNYIPGGGRAKAAEMRREKLAHSSHRDLTQLPPPPKRQLPPPLNAD</sequence>
<evidence type="ECO:0000259" key="3">
    <source>
        <dbReference type="SMART" id="SM00078"/>
    </source>
</evidence>
<evidence type="ECO:0000256" key="2">
    <source>
        <dbReference type="SAM" id="MobiDB-lite"/>
    </source>
</evidence>
<reference evidence="5" key="1">
    <citation type="submission" date="2022-11" db="UniProtKB">
        <authorList>
            <consortium name="WormBaseParasite"/>
        </authorList>
    </citation>
    <scope>IDENTIFICATION</scope>
</reference>
<feature type="region of interest" description="Disordered" evidence="2">
    <location>
        <begin position="32"/>
        <end position="61"/>
    </location>
</feature>
<name>A0A914I858_GLORO</name>
<keyword evidence="1" id="KW-0732">Signal</keyword>
<evidence type="ECO:0000256" key="1">
    <source>
        <dbReference type="ARBA" id="ARBA00022729"/>
    </source>
</evidence>
<dbReference type="InterPro" id="IPR036438">
    <property type="entry name" value="Insulin-like_sf"/>
</dbReference>
<dbReference type="GO" id="GO:0005179">
    <property type="term" value="F:hormone activity"/>
    <property type="evidence" value="ECO:0007669"/>
    <property type="project" value="InterPro"/>
</dbReference>
<feature type="domain" description="Insulin-like" evidence="3">
    <location>
        <begin position="111"/>
        <end position="205"/>
    </location>
</feature>
<dbReference type="Pfam" id="PF00049">
    <property type="entry name" value="Insulin"/>
    <property type="match status" value="1"/>
</dbReference>
<accession>A0A914I858</accession>
<protein>
    <submittedName>
        <fullName evidence="5">Insulin-like domain-containing protein</fullName>
    </submittedName>
</protein>
<feature type="compositionally biased region" description="Pro residues" evidence="2">
    <location>
        <begin position="228"/>
        <end position="243"/>
    </location>
</feature>
<evidence type="ECO:0000313" key="4">
    <source>
        <dbReference type="Proteomes" id="UP000887572"/>
    </source>
</evidence>
<dbReference type="SMART" id="SM00078">
    <property type="entry name" value="IlGF"/>
    <property type="match status" value="1"/>
</dbReference>
<dbReference type="Gene3D" id="1.10.100.10">
    <property type="entry name" value="Insulin-like"/>
    <property type="match status" value="1"/>
</dbReference>
<organism evidence="4 5">
    <name type="scientific">Globodera rostochiensis</name>
    <name type="common">Golden nematode worm</name>
    <name type="synonym">Heterodera rostochiensis</name>
    <dbReference type="NCBI Taxonomy" id="31243"/>
    <lineage>
        <taxon>Eukaryota</taxon>
        <taxon>Metazoa</taxon>
        <taxon>Ecdysozoa</taxon>
        <taxon>Nematoda</taxon>
        <taxon>Chromadorea</taxon>
        <taxon>Rhabditida</taxon>
        <taxon>Tylenchina</taxon>
        <taxon>Tylenchomorpha</taxon>
        <taxon>Tylenchoidea</taxon>
        <taxon>Heteroderidae</taxon>
        <taxon>Heteroderinae</taxon>
        <taxon>Globodera</taxon>
    </lineage>
</organism>
<feature type="compositionally biased region" description="Low complexity" evidence="2">
    <location>
        <begin position="47"/>
        <end position="61"/>
    </location>
</feature>
<feature type="compositionally biased region" description="Basic and acidic residues" evidence="2">
    <location>
        <begin position="211"/>
        <end position="225"/>
    </location>
</feature>
<dbReference type="Proteomes" id="UP000887572">
    <property type="component" value="Unplaced"/>
</dbReference>
<dbReference type="WBParaSite" id="Gr19_v10_g7624.t1">
    <property type="protein sequence ID" value="Gr19_v10_g7624.t1"/>
    <property type="gene ID" value="Gr19_v10_g7624"/>
</dbReference>